<keyword evidence="2" id="KW-0067">ATP-binding</keyword>
<dbReference type="InterPro" id="IPR018062">
    <property type="entry name" value="HTH_AraC-typ_CS"/>
</dbReference>
<feature type="domain" description="Sigma-54 factor interaction" evidence="7">
    <location>
        <begin position="129"/>
        <end position="342"/>
    </location>
</feature>
<evidence type="ECO:0000313" key="9">
    <source>
        <dbReference type="Proteomes" id="UP000198862"/>
    </source>
</evidence>
<dbReference type="SMART" id="SM00342">
    <property type="entry name" value="HTH_ARAC"/>
    <property type="match status" value="1"/>
</dbReference>
<keyword evidence="4" id="KW-0238">DNA-binding</keyword>
<feature type="domain" description="HTH araC/xylS-type" evidence="6">
    <location>
        <begin position="401"/>
        <end position="500"/>
    </location>
</feature>
<dbReference type="GO" id="GO:0003700">
    <property type="term" value="F:DNA-binding transcription factor activity"/>
    <property type="evidence" value="ECO:0007669"/>
    <property type="project" value="InterPro"/>
</dbReference>
<keyword evidence="5" id="KW-0804">Transcription</keyword>
<dbReference type="InterPro" id="IPR020449">
    <property type="entry name" value="Tscrpt_reg_AraC-type_HTH"/>
</dbReference>
<dbReference type="Gene3D" id="1.10.8.60">
    <property type="match status" value="1"/>
</dbReference>
<keyword evidence="3" id="KW-0805">Transcription regulation</keyword>
<protein>
    <submittedName>
        <fullName evidence="8">Helix-turn-helix domain-containing protein</fullName>
    </submittedName>
</protein>
<dbReference type="RefSeq" id="WP_177208155.1">
    <property type="nucleotide sequence ID" value="NZ_FOLO01000064.1"/>
</dbReference>
<evidence type="ECO:0000256" key="5">
    <source>
        <dbReference type="ARBA" id="ARBA00023163"/>
    </source>
</evidence>
<dbReference type="InterPro" id="IPR058031">
    <property type="entry name" value="AAA_lid_NorR"/>
</dbReference>
<dbReference type="PANTHER" id="PTHR32071">
    <property type="entry name" value="TRANSCRIPTIONAL REGULATORY PROTEIN"/>
    <property type="match status" value="1"/>
</dbReference>
<proteinExistence type="predicted"/>
<reference evidence="8 9" key="1">
    <citation type="submission" date="2016-10" db="EMBL/GenBank/DDBJ databases">
        <authorList>
            <person name="de Groot N.N."/>
        </authorList>
    </citation>
    <scope>NUCLEOTIDE SEQUENCE [LARGE SCALE GENOMIC DNA]</scope>
    <source>
        <strain evidence="8 9">DSM 6059</strain>
    </source>
</reference>
<dbReference type="PROSITE" id="PS50045">
    <property type="entry name" value="SIGMA54_INTERACT_4"/>
    <property type="match status" value="1"/>
</dbReference>
<dbReference type="Proteomes" id="UP000198862">
    <property type="component" value="Unassembled WGS sequence"/>
</dbReference>
<gene>
    <name evidence="8" type="ORF">SAMN02745724_04749</name>
</gene>
<evidence type="ECO:0000259" key="6">
    <source>
        <dbReference type="PROSITE" id="PS01124"/>
    </source>
</evidence>
<dbReference type="AlphaFoldDB" id="A0A1I1SZP3"/>
<evidence type="ECO:0000256" key="2">
    <source>
        <dbReference type="ARBA" id="ARBA00022840"/>
    </source>
</evidence>
<dbReference type="InterPro" id="IPR009057">
    <property type="entry name" value="Homeodomain-like_sf"/>
</dbReference>
<dbReference type="Pfam" id="PF00158">
    <property type="entry name" value="Sigma54_activat"/>
    <property type="match status" value="1"/>
</dbReference>
<dbReference type="PROSITE" id="PS00041">
    <property type="entry name" value="HTH_ARAC_FAMILY_1"/>
    <property type="match status" value="1"/>
</dbReference>
<dbReference type="InterPro" id="IPR018060">
    <property type="entry name" value="HTH_AraC"/>
</dbReference>
<keyword evidence="9" id="KW-1185">Reference proteome</keyword>
<dbReference type="STRING" id="1123010.SAMN02745724_04749"/>
<organism evidence="8 9">
    <name type="scientific">Pseudoalteromonas denitrificans DSM 6059</name>
    <dbReference type="NCBI Taxonomy" id="1123010"/>
    <lineage>
        <taxon>Bacteria</taxon>
        <taxon>Pseudomonadati</taxon>
        <taxon>Pseudomonadota</taxon>
        <taxon>Gammaproteobacteria</taxon>
        <taxon>Alteromonadales</taxon>
        <taxon>Pseudoalteromonadaceae</taxon>
        <taxon>Pseudoalteromonas</taxon>
    </lineage>
</organism>
<evidence type="ECO:0000256" key="1">
    <source>
        <dbReference type="ARBA" id="ARBA00022741"/>
    </source>
</evidence>
<dbReference type="InterPro" id="IPR002078">
    <property type="entry name" value="Sigma_54_int"/>
</dbReference>
<dbReference type="SUPFAM" id="SSF52540">
    <property type="entry name" value="P-loop containing nucleoside triphosphate hydrolases"/>
    <property type="match status" value="1"/>
</dbReference>
<dbReference type="Pfam" id="PF25601">
    <property type="entry name" value="AAA_lid_14"/>
    <property type="match status" value="1"/>
</dbReference>
<accession>A0A1I1SZP3</accession>
<dbReference type="SUPFAM" id="SSF46689">
    <property type="entry name" value="Homeodomain-like"/>
    <property type="match status" value="2"/>
</dbReference>
<sequence length="503" mass="57760">MELYPNNNLFTKKYPSNIFAQEQQFKECLNSALEYDNIKHASIHLFGLDEQAKSDLRLAVQTPFVKSDTSYPILYHRKQIGMLNIPPCPAKERNEKQSVSDITKKIALLVKRHQATELSKHYLGQNLELIGHSKEILELESFIEKASNTNYAVVIEGEFGCEKLAVASAIHYNSSNKHNPFIEIHCATANFDEFKQNLFQSINEAVKGTIFLSEVDLLGTSQQNLLVELLSANTISEEFDNTIKQKLKNIRLIASSSSALESKIKDQSFSKQLYCELNFLTVNFPALRDRKDDIPHILKKLVNKHKVYEEQGFSTEVLQKLSHYDWPENFIQLEHITARLLTLSCSNPINLNDLNLYAPEVLEAKPAAKLENNKLNINSQLIDNMLNNKWEGFNHLHIKLQKAVKYIAENFTESISLSDVSEQAFVSPSHISYLFKLHLKKSFKQILAELRIEKAKQLIKLTPHIRITDVSLEVGFGDLSHFEKIFKRYTQLTPREFKKQQVN</sequence>
<evidence type="ECO:0000256" key="3">
    <source>
        <dbReference type="ARBA" id="ARBA00023015"/>
    </source>
</evidence>
<dbReference type="Pfam" id="PF12833">
    <property type="entry name" value="HTH_18"/>
    <property type="match status" value="1"/>
</dbReference>
<evidence type="ECO:0000313" key="8">
    <source>
        <dbReference type="EMBL" id="SFD51925.1"/>
    </source>
</evidence>
<evidence type="ECO:0000256" key="4">
    <source>
        <dbReference type="ARBA" id="ARBA00023125"/>
    </source>
</evidence>
<dbReference type="Gene3D" id="3.40.50.300">
    <property type="entry name" value="P-loop containing nucleotide triphosphate hydrolases"/>
    <property type="match status" value="1"/>
</dbReference>
<dbReference type="EMBL" id="FOLO01000064">
    <property type="protein sequence ID" value="SFD51925.1"/>
    <property type="molecule type" value="Genomic_DNA"/>
</dbReference>
<name>A0A1I1SZP3_9GAMM</name>
<keyword evidence="1" id="KW-0547">Nucleotide-binding</keyword>
<dbReference type="GO" id="GO:0043565">
    <property type="term" value="F:sequence-specific DNA binding"/>
    <property type="evidence" value="ECO:0007669"/>
    <property type="project" value="InterPro"/>
</dbReference>
<dbReference type="Gene3D" id="1.10.10.60">
    <property type="entry name" value="Homeodomain-like"/>
    <property type="match status" value="2"/>
</dbReference>
<dbReference type="GO" id="GO:0005524">
    <property type="term" value="F:ATP binding"/>
    <property type="evidence" value="ECO:0007669"/>
    <property type="project" value="UniProtKB-KW"/>
</dbReference>
<dbReference type="PRINTS" id="PR00032">
    <property type="entry name" value="HTHARAC"/>
</dbReference>
<dbReference type="PROSITE" id="PS01124">
    <property type="entry name" value="HTH_ARAC_FAMILY_2"/>
    <property type="match status" value="1"/>
</dbReference>
<dbReference type="InterPro" id="IPR027417">
    <property type="entry name" value="P-loop_NTPase"/>
</dbReference>
<evidence type="ECO:0000259" key="7">
    <source>
        <dbReference type="PROSITE" id="PS50045"/>
    </source>
</evidence>